<dbReference type="AlphaFoldDB" id="A0ABD5XRA0"/>
<feature type="region of interest" description="Disordered" evidence="1">
    <location>
        <begin position="165"/>
        <end position="185"/>
    </location>
</feature>
<keyword evidence="3" id="KW-1185">Reference proteome</keyword>
<sequence>MVAVLGLLALGLVYAEPLLLAAAVVPTAYVAYGAVSSLPSEVSLAVERSLEAGPVAPGETVGVTLRITNVGDAVVPDLRVVDGVPRELVVVDGSPRAAVALRPGSSTEVTYEVVARRGEFGFTDPAVTVRSLAGGDRANLTVDPDGADAVECTRPAALPAPVRAAPRRVGQTTSDRGGEGLEFHSTREYRPGDARARVNWRQYAKSGKR</sequence>
<proteinExistence type="predicted"/>
<dbReference type="PANTHER" id="PTHR34351:SF1">
    <property type="entry name" value="SLR1927 PROTEIN"/>
    <property type="match status" value="1"/>
</dbReference>
<dbReference type="InterPro" id="IPR013783">
    <property type="entry name" value="Ig-like_fold"/>
</dbReference>
<protein>
    <submittedName>
        <fullName evidence="2">DUF58 domain-containing protein</fullName>
    </submittedName>
</protein>
<dbReference type="Proteomes" id="UP001596368">
    <property type="component" value="Unassembled WGS sequence"/>
</dbReference>
<name>A0ABD5XRA0_9EURY</name>
<organism evidence="2 3">
    <name type="scientific">Halobaculum litoreum</name>
    <dbReference type="NCBI Taxonomy" id="3031998"/>
    <lineage>
        <taxon>Archaea</taxon>
        <taxon>Methanobacteriati</taxon>
        <taxon>Methanobacteriota</taxon>
        <taxon>Stenosarchaea group</taxon>
        <taxon>Halobacteria</taxon>
        <taxon>Halobacteriales</taxon>
        <taxon>Haloferacaceae</taxon>
        <taxon>Halobaculum</taxon>
    </lineage>
</organism>
<evidence type="ECO:0000256" key="1">
    <source>
        <dbReference type="SAM" id="MobiDB-lite"/>
    </source>
</evidence>
<feature type="compositionally biased region" description="Basic and acidic residues" evidence="1">
    <location>
        <begin position="176"/>
        <end position="185"/>
    </location>
</feature>
<gene>
    <name evidence="2" type="ORF">ACFQRB_16595</name>
</gene>
<dbReference type="PANTHER" id="PTHR34351">
    <property type="entry name" value="SLR1927 PROTEIN-RELATED"/>
    <property type="match status" value="1"/>
</dbReference>
<dbReference type="EMBL" id="JBHSZG010000002">
    <property type="protein sequence ID" value="MFC7137632.1"/>
    <property type="molecule type" value="Genomic_DNA"/>
</dbReference>
<comment type="caution">
    <text evidence="2">The sequence shown here is derived from an EMBL/GenBank/DDBJ whole genome shotgun (WGS) entry which is preliminary data.</text>
</comment>
<accession>A0ABD5XRA0</accession>
<evidence type="ECO:0000313" key="2">
    <source>
        <dbReference type="EMBL" id="MFC7137632.1"/>
    </source>
</evidence>
<reference evidence="2 3" key="1">
    <citation type="journal article" date="2019" name="Int. J. Syst. Evol. Microbiol.">
        <title>The Global Catalogue of Microorganisms (GCM) 10K type strain sequencing project: providing services to taxonomists for standard genome sequencing and annotation.</title>
        <authorList>
            <consortium name="The Broad Institute Genomics Platform"/>
            <consortium name="The Broad Institute Genome Sequencing Center for Infectious Disease"/>
            <person name="Wu L."/>
            <person name="Ma J."/>
        </authorList>
    </citation>
    <scope>NUCLEOTIDE SEQUENCE [LARGE SCALE GENOMIC DNA]</scope>
    <source>
        <strain evidence="2 3">DT92</strain>
    </source>
</reference>
<dbReference type="Gene3D" id="2.60.40.10">
    <property type="entry name" value="Immunoglobulins"/>
    <property type="match status" value="1"/>
</dbReference>
<evidence type="ECO:0000313" key="3">
    <source>
        <dbReference type="Proteomes" id="UP001596368"/>
    </source>
</evidence>